<keyword evidence="2" id="KW-0479">Metal-binding</keyword>
<evidence type="ECO:0000256" key="1">
    <source>
        <dbReference type="ARBA" id="ARBA00022670"/>
    </source>
</evidence>
<evidence type="ECO:0000256" key="2">
    <source>
        <dbReference type="ARBA" id="ARBA00022723"/>
    </source>
</evidence>
<accession>A0A975D455</accession>
<dbReference type="PANTHER" id="PTHR34858:SF1">
    <property type="entry name" value="CYSO-CYSTEINE PEPTIDASE"/>
    <property type="match status" value="1"/>
</dbReference>
<reference evidence="7" key="1">
    <citation type="submission" date="2020-07" db="EMBL/GenBank/DDBJ databases">
        <authorList>
            <person name="Camacho E."/>
        </authorList>
    </citation>
    <scope>NUCLEOTIDE SEQUENCE</scope>
    <source>
        <strain evidence="7">MPO218</strain>
    </source>
</reference>
<dbReference type="Pfam" id="PF14464">
    <property type="entry name" value="Prok-JAB"/>
    <property type="match status" value="1"/>
</dbReference>
<dbReference type="AlphaFoldDB" id="A0A975D455"/>
<dbReference type="GO" id="GO:0008235">
    <property type="term" value="F:metalloexopeptidase activity"/>
    <property type="evidence" value="ECO:0007669"/>
    <property type="project" value="TreeGrafter"/>
</dbReference>
<sequence>MELRISRAALDEILSSAAASPDAEICGLLLGQTKGRGAIVAALRPCANVAADPRDSFEVDPAALIAAHRAARAGGPALVGHYHSHPGGSPVPSARDAAAAEPGSYWIIAGSGVLCAWYADGRPADGKGRFRAVTIVEADNR</sequence>
<dbReference type="CDD" id="cd08070">
    <property type="entry name" value="MPN_like"/>
    <property type="match status" value="1"/>
</dbReference>
<reference evidence="7" key="2">
    <citation type="submission" date="2021-04" db="EMBL/GenBank/DDBJ databases">
        <title>Isolation and genomic analysis of the ibuprofen-degrading bacterium Sphingomonas strain MPO218.</title>
        <authorList>
            <person name="Aulestia M."/>
            <person name="Flores A."/>
            <person name="Mangas E.L."/>
            <person name="Perez-Pulido A.J."/>
            <person name="Santero E."/>
            <person name="Camacho E.M."/>
        </authorList>
    </citation>
    <scope>NUCLEOTIDE SEQUENCE</scope>
    <source>
        <strain evidence="7">MPO218</strain>
    </source>
</reference>
<dbReference type="SMART" id="SM00232">
    <property type="entry name" value="JAB_MPN"/>
    <property type="match status" value="1"/>
</dbReference>
<dbReference type="EMBL" id="CP059319">
    <property type="protein sequence ID" value="QTH22354.1"/>
    <property type="molecule type" value="Genomic_DNA"/>
</dbReference>
<dbReference type="RefSeq" id="WP_208633212.1">
    <property type="nucleotide sequence ID" value="NZ_CP059319.1"/>
</dbReference>
<dbReference type="InterPro" id="IPR051929">
    <property type="entry name" value="VirAsm_ModProt"/>
</dbReference>
<gene>
    <name evidence="7" type="ORF">HRJ34_02145</name>
</gene>
<protein>
    <submittedName>
        <fullName evidence="7">M67 family metallopeptidase</fullName>
    </submittedName>
</protein>
<keyword evidence="4" id="KW-0862">Zinc</keyword>
<keyword evidence="1" id="KW-0645">Protease</keyword>
<dbReference type="Proteomes" id="UP000664914">
    <property type="component" value="Chromosome"/>
</dbReference>
<dbReference type="SUPFAM" id="SSF102712">
    <property type="entry name" value="JAB1/MPN domain"/>
    <property type="match status" value="1"/>
</dbReference>
<dbReference type="InterPro" id="IPR037518">
    <property type="entry name" value="MPN"/>
</dbReference>
<evidence type="ECO:0000256" key="3">
    <source>
        <dbReference type="ARBA" id="ARBA00022801"/>
    </source>
</evidence>
<evidence type="ECO:0000313" key="8">
    <source>
        <dbReference type="Proteomes" id="UP000664914"/>
    </source>
</evidence>
<evidence type="ECO:0000256" key="4">
    <source>
        <dbReference type="ARBA" id="ARBA00022833"/>
    </source>
</evidence>
<feature type="domain" description="MPN" evidence="6">
    <location>
        <begin position="3"/>
        <end position="139"/>
    </location>
</feature>
<evidence type="ECO:0000313" key="7">
    <source>
        <dbReference type="EMBL" id="QTH22354.1"/>
    </source>
</evidence>
<dbReference type="GO" id="GO:0006508">
    <property type="term" value="P:proteolysis"/>
    <property type="evidence" value="ECO:0007669"/>
    <property type="project" value="UniProtKB-KW"/>
</dbReference>
<keyword evidence="5" id="KW-0482">Metalloprotease</keyword>
<dbReference type="PROSITE" id="PS50249">
    <property type="entry name" value="MPN"/>
    <property type="match status" value="1"/>
</dbReference>
<dbReference type="PANTHER" id="PTHR34858">
    <property type="entry name" value="CYSO-CYSTEINE PEPTIDASE"/>
    <property type="match status" value="1"/>
</dbReference>
<dbReference type="InterPro" id="IPR028090">
    <property type="entry name" value="JAB_dom_prok"/>
</dbReference>
<evidence type="ECO:0000256" key="5">
    <source>
        <dbReference type="ARBA" id="ARBA00023049"/>
    </source>
</evidence>
<proteinExistence type="predicted"/>
<keyword evidence="3" id="KW-0378">Hydrolase</keyword>
<name>A0A975D455_9SPHN</name>
<dbReference type="GO" id="GO:0008270">
    <property type="term" value="F:zinc ion binding"/>
    <property type="evidence" value="ECO:0007669"/>
    <property type="project" value="TreeGrafter"/>
</dbReference>
<evidence type="ECO:0000259" key="6">
    <source>
        <dbReference type="PROSITE" id="PS50249"/>
    </source>
</evidence>
<dbReference type="InterPro" id="IPR000555">
    <property type="entry name" value="JAMM/MPN+_dom"/>
</dbReference>
<organism evidence="7 8">
    <name type="scientific">Rhizorhabdus wittichii</name>
    <dbReference type="NCBI Taxonomy" id="160791"/>
    <lineage>
        <taxon>Bacteria</taxon>
        <taxon>Pseudomonadati</taxon>
        <taxon>Pseudomonadota</taxon>
        <taxon>Alphaproteobacteria</taxon>
        <taxon>Sphingomonadales</taxon>
        <taxon>Sphingomonadaceae</taxon>
        <taxon>Rhizorhabdus</taxon>
    </lineage>
</organism>
<dbReference type="Gene3D" id="3.40.140.10">
    <property type="entry name" value="Cytidine Deaminase, domain 2"/>
    <property type="match status" value="1"/>
</dbReference>